<proteinExistence type="predicted"/>
<protein>
    <submittedName>
        <fullName evidence="1">Uncharacterized protein</fullName>
    </submittedName>
</protein>
<dbReference type="EMBL" id="QGGL01000038">
    <property type="protein sequence ID" value="PWK03949.1"/>
    <property type="molecule type" value="Genomic_DNA"/>
</dbReference>
<dbReference type="OrthoDB" id="2593602at2"/>
<reference evidence="1 2" key="1">
    <citation type="submission" date="2018-05" db="EMBL/GenBank/DDBJ databases">
        <title>Genomic Encyclopedia of Type Strains, Phase IV (KMG-IV): sequencing the most valuable type-strain genomes for metagenomic binning, comparative biology and taxonomic classification.</title>
        <authorList>
            <person name="Goeker M."/>
        </authorList>
    </citation>
    <scope>NUCLEOTIDE SEQUENCE [LARGE SCALE GENOMIC DNA]</scope>
    <source>
        <strain evidence="1 2">DSM 18773</strain>
    </source>
</reference>
<gene>
    <name evidence="1" type="ORF">C7459_1385</name>
</gene>
<accession>A0A316D245</accession>
<dbReference type="Proteomes" id="UP000245634">
    <property type="component" value="Unassembled WGS sequence"/>
</dbReference>
<sequence>MKRTIYVAGVNRKHLAAAASSCRFWLLSVTLIRKRGGEIPDWLRPYHADPERRFRFDPGTFSEGPVSYQTYRLFLDRWCRPQDDYLQYDEIGDPEATAWYLKDMRRRGYDPIPVLQPGGDTILLREPKVAIGGLLSLREEVRMLYLDRLLHGPNKPAGEVQLLGIGKQDWYERYDVATSGDCTSWIPRSEWNRRKSIEQWMEHFGEVEIPHAPLMTLQQSLF</sequence>
<comment type="caution">
    <text evidence="1">The sequence shown here is derived from an EMBL/GenBank/DDBJ whole genome shotgun (WGS) entry which is preliminary data.</text>
</comment>
<dbReference type="RefSeq" id="WP_109691430.1">
    <property type="nucleotide sequence ID" value="NZ_QGGL01000038.1"/>
</dbReference>
<name>A0A316D245_9BACL</name>
<keyword evidence="2" id="KW-1185">Reference proteome</keyword>
<evidence type="ECO:0000313" key="1">
    <source>
        <dbReference type="EMBL" id="PWK03949.1"/>
    </source>
</evidence>
<organism evidence="1 2">
    <name type="scientific">Tumebacillus permanentifrigoris</name>
    <dbReference type="NCBI Taxonomy" id="378543"/>
    <lineage>
        <taxon>Bacteria</taxon>
        <taxon>Bacillati</taxon>
        <taxon>Bacillota</taxon>
        <taxon>Bacilli</taxon>
        <taxon>Bacillales</taxon>
        <taxon>Alicyclobacillaceae</taxon>
        <taxon>Tumebacillus</taxon>
    </lineage>
</organism>
<dbReference type="AlphaFoldDB" id="A0A316D245"/>
<evidence type="ECO:0000313" key="2">
    <source>
        <dbReference type="Proteomes" id="UP000245634"/>
    </source>
</evidence>